<dbReference type="AlphaFoldDB" id="A0A229UTF9"/>
<dbReference type="FunFam" id="3.40.50.10210:FF:000001">
    <property type="entry name" value="Nicotinate-nucleotide--dimethylbenzimidazole phosphoribosyltransferase"/>
    <property type="match status" value="1"/>
</dbReference>
<keyword evidence="6 11" id="KW-0169">Cobalamin biosynthesis</keyword>
<dbReference type="InterPro" id="IPR003200">
    <property type="entry name" value="Nict_dMeBzImd_PRibTrfase"/>
</dbReference>
<evidence type="ECO:0000256" key="11">
    <source>
        <dbReference type="HAMAP-Rule" id="MF_00230"/>
    </source>
</evidence>
<dbReference type="GO" id="GO:0008939">
    <property type="term" value="F:nicotinate-nucleotide-dimethylbenzimidazole phosphoribosyltransferase activity"/>
    <property type="evidence" value="ECO:0007669"/>
    <property type="project" value="UniProtKB-UniRule"/>
</dbReference>
<dbReference type="Proteomes" id="UP000215509">
    <property type="component" value="Unassembled WGS sequence"/>
</dbReference>
<keyword evidence="8 11" id="KW-0808">Transferase</keyword>
<name>A0A229UTF9_9BACL</name>
<evidence type="ECO:0000313" key="13">
    <source>
        <dbReference type="Proteomes" id="UP000215509"/>
    </source>
</evidence>
<organism evidence="12 13">
    <name type="scientific">Paenibacillus rigui</name>
    <dbReference type="NCBI Taxonomy" id="554312"/>
    <lineage>
        <taxon>Bacteria</taxon>
        <taxon>Bacillati</taxon>
        <taxon>Bacillota</taxon>
        <taxon>Bacilli</taxon>
        <taxon>Bacillales</taxon>
        <taxon>Paenibacillaceae</taxon>
        <taxon>Paenibacillus</taxon>
    </lineage>
</organism>
<dbReference type="Pfam" id="PF02277">
    <property type="entry name" value="DBI_PRT"/>
    <property type="match status" value="1"/>
</dbReference>
<evidence type="ECO:0000256" key="8">
    <source>
        <dbReference type="ARBA" id="ARBA00022679"/>
    </source>
</evidence>
<dbReference type="PANTHER" id="PTHR43463:SF1">
    <property type="entry name" value="NICOTINATE-NUCLEOTIDE--DIMETHYLBENZIMIDAZOLE PHOSPHORIBOSYLTRANSFERASE"/>
    <property type="match status" value="1"/>
</dbReference>
<dbReference type="EMBL" id="NMQW01000013">
    <property type="protein sequence ID" value="OXM86682.1"/>
    <property type="molecule type" value="Genomic_DNA"/>
</dbReference>
<dbReference type="Gene3D" id="3.40.50.10210">
    <property type="match status" value="1"/>
</dbReference>
<dbReference type="UniPathway" id="UPA00061">
    <property type="reaction ID" value="UER00516"/>
</dbReference>
<evidence type="ECO:0000256" key="5">
    <source>
        <dbReference type="ARBA" id="ARBA00015486"/>
    </source>
</evidence>
<dbReference type="HAMAP" id="MF_00230">
    <property type="entry name" value="CobT"/>
    <property type="match status" value="1"/>
</dbReference>
<evidence type="ECO:0000256" key="7">
    <source>
        <dbReference type="ARBA" id="ARBA00022676"/>
    </source>
</evidence>
<dbReference type="CDD" id="cd02439">
    <property type="entry name" value="DMB-PRT_CobT"/>
    <property type="match status" value="1"/>
</dbReference>
<dbReference type="NCBIfam" id="NF000996">
    <property type="entry name" value="PRK00105.1"/>
    <property type="match status" value="1"/>
</dbReference>
<evidence type="ECO:0000256" key="1">
    <source>
        <dbReference type="ARBA" id="ARBA00002197"/>
    </source>
</evidence>
<dbReference type="RefSeq" id="WP_094014629.1">
    <property type="nucleotide sequence ID" value="NZ_NMQW01000013.1"/>
</dbReference>
<evidence type="ECO:0000256" key="3">
    <source>
        <dbReference type="ARBA" id="ARBA00007110"/>
    </source>
</evidence>
<proteinExistence type="inferred from homology"/>
<dbReference type="Gene3D" id="1.10.1610.10">
    <property type="match status" value="1"/>
</dbReference>
<comment type="catalytic activity">
    <reaction evidence="10 11">
        <text>5,6-dimethylbenzimidazole + nicotinate beta-D-ribonucleotide = alpha-ribazole 5'-phosphate + nicotinate + H(+)</text>
        <dbReference type="Rhea" id="RHEA:11196"/>
        <dbReference type="ChEBI" id="CHEBI:15378"/>
        <dbReference type="ChEBI" id="CHEBI:15890"/>
        <dbReference type="ChEBI" id="CHEBI:32544"/>
        <dbReference type="ChEBI" id="CHEBI:57502"/>
        <dbReference type="ChEBI" id="CHEBI:57918"/>
        <dbReference type="EC" id="2.4.2.21"/>
    </reaction>
</comment>
<dbReference type="EC" id="2.4.2.21" evidence="4 11"/>
<dbReference type="SUPFAM" id="SSF52733">
    <property type="entry name" value="Nicotinate mononucleotide:5,6-dimethylbenzimidazole phosphoribosyltransferase (CobT)"/>
    <property type="match status" value="1"/>
</dbReference>
<dbReference type="InterPro" id="IPR036087">
    <property type="entry name" value="Nict_dMeBzImd_PRibTrfase_sf"/>
</dbReference>
<feature type="active site" description="Proton acceptor" evidence="11">
    <location>
        <position position="317"/>
    </location>
</feature>
<gene>
    <name evidence="11 12" type="primary">cobT</name>
    <name evidence="12" type="ORF">CF651_09560</name>
</gene>
<evidence type="ECO:0000313" key="12">
    <source>
        <dbReference type="EMBL" id="OXM86682.1"/>
    </source>
</evidence>
<dbReference type="InterPro" id="IPR017846">
    <property type="entry name" value="Nict_dMeBzImd_PRibTrfase_bact"/>
</dbReference>
<evidence type="ECO:0000256" key="4">
    <source>
        <dbReference type="ARBA" id="ARBA00011991"/>
    </source>
</evidence>
<dbReference type="GO" id="GO:0009236">
    <property type="term" value="P:cobalamin biosynthetic process"/>
    <property type="evidence" value="ECO:0007669"/>
    <property type="project" value="UniProtKB-UniRule"/>
</dbReference>
<evidence type="ECO:0000256" key="9">
    <source>
        <dbReference type="ARBA" id="ARBA00030686"/>
    </source>
</evidence>
<comment type="caution">
    <text evidence="12">The sequence shown here is derived from an EMBL/GenBank/DDBJ whole genome shotgun (WGS) entry which is preliminary data.</text>
</comment>
<dbReference type="PANTHER" id="PTHR43463">
    <property type="entry name" value="NICOTINATE-NUCLEOTIDE--DIMETHYLBENZIMIDAZOLE PHOSPHORIBOSYLTRANSFERASE"/>
    <property type="match status" value="1"/>
</dbReference>
<reference evidence="12 13" key="1">
    <citation type="submission" date="2017-07" db="EMBL/GenBank/DDBJ databases">
        <title>Genome sequencing and assembly of Paenibacillus rigui.</title>
        <authorList>
            <person name="Mayilraj S."/>
        </authorList>
    </citation>
    <scope>NUCLEOTIDE SEQUENCE [LARGE SCALE GENOMIC DNA]</scope>
    <source>
        <strain evidence="12 13">JCM 16352</strain>
    </source>
</reference>
<comment type="function">
    <text evidence="1 11">Catalyzes the synthesis of alpha-ribazole-5'-phosphate from nicotinate mononucleotide (NAMN) and 5,6-dimethylbenzimidazole (DMB).</text>
</comment>
<keyword evidence="7 11" id="KW-0328">Glycosyltransferase</keyword>
<evidence type="ECO:0000256" key="6">
    <source>
        <dbReference type="ARBA" id="ARBA00022573"/>
    </source>
</evidence>
<evidence type="ECO:0000256" key="10">
    <source>
        <dbReference type="ARBA" id="ARBA00047340"/>
    </source>
</evidence>
<dbReference type="InterPro" id="IPR023195">
    <property type="entry name" value="Nict_dMeBzImd_PRibTrfase_N"/>
</dbReference>
<comment type="similarity">
    <text evidence="3 11">Belongs to the CobT family.</text>
</comment>
<sequence length="353" mass="36748">MNTLEQMISGIQPLKAEAVEAASLHLDSLTKPPGSLGRLEDVARQLAGISGRTIPELGKKAVIVMAGDHGVCEEGVSAFPAEVTPQMVLNFLNGGAAVNVLARHTGADVVCVDIGVNADLEHPQLVSRKVRKGTRNMAVEPAMTEQETVDAILAGVEIVEELVGKGYTMFATGEMGIGNTTPSSAILAVLTGTDVGVTVGRGTGIDDERMRHKQTVIERAIERNRPNADQPVDVLAKVGGLEIAGLTGVILGAALHRCPVIIDGFISSAAALVASRIAPHSTAYMLASHLSQEQGHALLLEAIGLSPMLRMDMRLGEGTGAVLAFPLIEAAAKIMQEMATFSSAGVSTALDSE</sequence>
<comment type="pathway">
    <text evidence="2 11">Nucleoside biosynthesis; alpha-ribazole biosynthesis; alpha-ribazole from 5,6-dimethylbenzimidazole: step 1/2.</text>
</comment>
<dbReference type="NCBIfam" id="TIGR03160">
    <property type="entry name" value="cobT_DBIPRT"/>
    <property type="match status" value="1"/>
</dbReference>
<protein>
    <recommendedName>
        <fullName evidence="5 11">Nicotinate-nucleotide--dimethylbenzimidazole phosphoribosyltransferase</fullName>
        <shortName evidence="11">NN:DBI PRT</shortName>
        <ecNumber evidence="4 11">2.4.2.21</ecNumber>
    </recommendedName>
    <alternativeName>
        <fullName evidence="9 11">N(1)-alpha-phosphoribosyltransferase</fullName>
    </alternativeName>
</protein>
<accession>A0A229UTF9</accession>
<evidence type="ECO:0000256" key="2">
    <source>
        <dbReference type="ARBA" id="ARBA00005049"/>
    </source>
</evidence>
<keyword evidence="13" id="KW-1185">Reference proteome</keyword>
<dbReference type="OrthoDB" id="9781491at2"/>